<feature type="region of interest" description="Disordered" evidence="1">
    <location>
        <begin position="1"/>
        <end position="20"/>
    </location>
</feature>
<dbReference type="Proteomes" id="UP000789375">
    <property type="component" value="Unassembled WGS sequence"/>
</dbReference>
<dbReference type="EMBL" id="CAJVPP010001293">
    <property type="protein sequence ID" value="CAG8546603.1"/>
    <property type="molecule type" value="Genomic_DNA"/>
</dbReference>
<accession>A0A9N9FP20</accession>
<keyword evidence="3" id="KW-1185">Reference proteome</keyword>
<organism evidence="2 3">
    <name type="scientific">Funneliformis mosseae</name>
    <name type="common">Endomycorrhizal fungus</name>
    <name type="synonym">Glomus mosseae</name>
    <dbReference type="NCBI Taxonomy" id="27381"/>
    <lineage>
        <taxon>Eukaryota</taxon>
        <taxon>Fungi</taxon>
        <taxon>Fungi incertae sedis</taxon>
        <taxon>Mucoromycota</taxon>
        <taxon>Glomeromycotina</taxon>
        <taxon>Glomeromycetes</taxon>
        <taxon>Glomerales</taxon>
        <taxon>Glomeraceae</taxon>
        <taxon>Funneliformis</taxon>
    </lineage>
</organism>
<proteinExistence type="predicted"/>
<name>A0A9N9FP20_FUNMO</name>
<evidence type="ECO:0000256" key="1">
    <source>
        <dbReference type="SAM" id="MobiDB-lite"/>
    </source>
</evidence>
<protein>
    <submittedName>
        <fullName evidence="2">2831_t:CDS:1</fullName>
    </submittedName>
</protein>
<dbReference type="AlphaFoldDB" id="A0A9N9FP20"/>
<reference evidence="2" key="1">
    <citation type="submission" date="2021-06" db="EMBL/GenBank/DDBJ databases">
        <authorList>
            <person name="Kallberg Y."/>
            <person name="Tangrot J."/>
            <person name="Rosling A."/>
        </authorList>
    </citation>
    <scope>NUCLEOTIDE SEQUENCE</scope>
    <source>
        <strain evidence="2">87-6 pot B 2015</strain>
    </source>
</reference>
<evidence type="ECO:0000313" key="3">
    <source>
        <dbReference type="Proteomes" id="UP000789375"/>
    </source>
</evidence>
<gene>
    <name evidence="2" type="ORF">FMOSSE_LOCUS6250</name>
</gene>
<sequence>ITSEVPTMKRLSREARKRRNKRLKWEQIENGASYEPEDDVTTESPTELNDIVLTLRI</sequence>
<comment type="caution">
    <text evidence="2">The sequence shown here is derived from an EMBL/GenBank/DDBJ whole genome shotgun (WGS) entry which is preliminary data.</text>
</comment>
<feature type="non-terminal residue" evidence="2">
    <location>
        <position position="1"/>
    </location>
</feature>
<evidence type="ECO:0000313" key="2">
    <source>
        <dbReference type="EMBL" id="CAG8546603.1"/>
    </source>
</evidence>